<evidence type="ECO:0000313" key="4">
    <source>
        <dbReference type="EMBL" id="KYP55331.1"/>
    </source>
</evidence>
<name>A0A151SKQ9_CAJCA</name>
<comment type="similarity">
    <text evidence="1">Belongs to the plant LTP family. PEARLI1 subfamily.</text>
</comment>
<dbReference type="Gramene" id="C.cajan_01504.t">
    <property type="protein sequence ID" value="C.cajan_01504.t.cds1"/>
    <property type="gene ID" value="C.cajan_01504"/>
</dbReference>
<dbReference type="EMBL" id="CM003613">
    <property type="protein sequence ID" value="KYP55331.1"/>
    <property type="molecule type" value="Genomic_DNA"/>
</dbReference>
<reference evidence="4 5" key="1">
    <citation type="journal article" date="2012" name="Nat. Biotechnol.">
        <title>Draft genome sequence of pigeonpea (Cajanus cajan), an orphan legume crop of resource-poor farmers.</title>
        <authorList>
            <person name="Varshney R.K."/>
            <person name="Chen W."/>
            <person name="Li Y."/>
            <person name="Bharti A.K."/>
            <person name="Saxena R.K."/>
            <person name="Schlueter J.A."/>
            <person name="Donoghue M.T."/>
            <person name="Azam S."/>
            <person name="Fan G."/>
            <person name="Whaley A.M."/>
            <person name="Farmer A.D."/>
            <person name="Sheridan J."/>
            <person name="Iwata A."/>
            <person name="Tuteja R."/>
            <person name="Penmetsa R.V."/>
            <person name="Wu W."/>
            <person name="Upadhyaya H.D."/>
            <person name="Yang S.P."/>
            <person name="Shah T."/>
            <person name="Saxena K.B."/>
            <person name="Michael T."/>
            <person name="McCombie W.R."/>
            <person name="Yang B."/>
            <person name="Zhang G."/>
            <person name="Yang H."/>
            <person name="Wang J."/>
            <person name="Spillane C."/>
            <person name="Cook D.R."/>
            <person name="May G.D."/>
            <person name="Xu X."/>
            <person name="Jackson S.A."/>
        </authorList>
    </citation>
    <scope>NUCLEOTIDE SEQUENCE [LARGE SCALE GENOMIC DNA]</scope>
    <source>
        <strain evidence="5">cv. Asha</strain>
    </source>
</reference>
<feature type="signal peptide" evidence="2">
    <location>
        <begin position="1"/>
        <end position="20"/>
    </location>
</feature>
<sequence>MASKTCSSLALLLLFALVAACDCEPCPRDALKLGECAGVLNGLLNRTLGQPPITPCCSFFNGLLDHEAATCLCTALKANILGPKLNFPFSFNLLLGACSRQVPRNFQCL</sequence>
<accession>A0A151SKQ9</accession>
<dbReference type="InterPro" id="IPR016140">
    <property type="entry name" value="Bifunc_inhib/LTP/seed_store"/>
</dbReference>
<evidence type="ECO:0000256" key="2">
    <source>
        <dbReference type="SAM" id="SignalP"/>
    </source>
</evidence>
<keyword evidence="5" id="KW-1185">Reference proteome</keyword>
<proteinExistence type="inferred from homology"/>
<dbReference type="InterPro" id="IPR051636">
    <property type="entry name" value="Plant_LTP/defense-related"/>
</dbReference>
<dbReference type="InterPro" id="IPR027923">
    <property type="entry name" value="Hydrophob_seed_dom"/>
</dbReference>
<organism evidence="4 5">
    <name type="scientific">Cajanus cajan</name>
    <name type="common">Pigeon pea</name>
    <name type="synonym">Cajanus indicus</name>
    <dbReference type="NCBI Taxonomy" id="3821"/>
    <lineage>
        <taxon>Eukaryota</taxon>
        <taxon>Viridiplantae</taxon>
        <taxon>Streptophyta</taxon>
        <taxon>Embryophyta</taxon>
        <taxon>Tracheophyta</taxon>
        <taxon>Spermatophyta</taxon>
        <taxon>Magnoliopsida</taxon>
        <taxon>eudicotyledons</taxon>
        <taxon>Gunneridae</taxon>
        <taxon>Pentapetalae</taxon>
        <taxon>rosids</taxon>
        <taxon>fabids</taxon>
        <taxon>Fabales</taxon>
        <taxon>Fabaceae</taxon>
        <taxon>Papilionoideae</taxon>
        <taxon>50 kb inversion clade</taxon>
        <taxon>NPAAA clade</taxon>
        <taxon>indigoferoid/millettioid clade</taxon>
        <taxon>Phaseoleae</taxon>
        <taxon>Cajanus</taxon>
    </lineage>
</organism>
<dbReference type="InterPro" id="IPR036312">
    <property type="entry name" value="Bifun_inhib/LTP/seed_sf"/>
</dbReference>
<keyword evidence="2" id="KW-0732">Signal</keyword>
<dbReference type="Proteomes" id="UP000075243">
    <property type="component" value="Chromosome 11"/>
</dbReference>
<feature type="domain" description="Bifunctional inhibitor/plant lipid transfer protein/seed storage helical" evidence="3">
    <location>
        <begin position="26"/>
        <end position="108"/>
    </location>
</feature>
<dbReference type="PROSITE" id="PS51257">
    <property type="entry name" value="PROKAR_LIPOPROTEIN"/>
    <property type="match status" value="1"/>
</dbReference>
<evidence type="ECO:0000313" key="5">
    <source>
        <dbReference type="Proteomes" id="UP000075243"/>
    </source>
</evidence>
<dbReference type="STRING" id="3821.A0A151SKQ9"/>
<dbReference type="Gene3D" id="1.10.110.10">
    <property type="entry name" value="Plant lipid-transfer and hydrophobic proteins"/>
    <property type="match status" value="1"/>
</dbReference>
<dbReference type="SUPFAM" id="SSF47699">
    <property type="entry name" value="Bifunctional inhibitor/lipid-transfer protein/seed storage 2S albumin"/>
    <property type="match status" value="1"/>
</dbReference>
<dbReference type="CDD" id="cd01958">
    <property type="entry name" value="HPS_like"/>
    <property type="match status" value="1"/>
</dbReference>
<dbReference type="PANTHER" id="PTHR31731">
    <property type="match status" value="1"/>
</dbReference>
<dbReference type="Pfam" id="PF14547">
    <property type="entry name" value="Hydrophob_seed"/>
    <property type="match status" value="1"/>
</dbReference>
<evidence type="ECO:0000256" key="1">
    <source>
        <dbReference type="ARBA" id="ARBA00008965"/>
    </source>
</evidence>
<dbReference type="SMART" id="SM00499">
    <property type="entry name" value="AAI"/>
    <property type="match status" value="1"/>
</dbReference>
<protein>
    <submittedName>
        <fullName evidence="4">14 kDa proline-rich protein DC2.15</fullName>
    </submittedName>
</protein>
<dbReference type="OrthoDB" id="696558at2759"/>
<gene>
    <name evidence="4" type="ORF">KK1_001542</name>
</gene>
<evidence type="ECO:0000259" key="3">
    <source>
        <dbReference type="SMART" id="SM00499"/>
    </source>
</evidence>
<feature type="chain" id="PRO_5007588584" evidence="2">
    <location>
        <begin position="21"/>
        <end position="109"/>
    </location>
</feature>
<dbReference type="AlphaFoldDB" id="A0A151SKQ9"/>